<dbReference type="AlphaFoldDB" id="A0A0L0CNY2"/>
<evidence type="ECO:0000313" key="2">
    <source>
        <dbReference type="Proteomes" id="UP000037069"/>
    </source>
</evidence>
<dbReference type="Proteomes" id="UP000037069">
    <property type="component" value="Unassembled WGS sequence"/>
</dbReference>
<gene>
    <name evidence="1" type="ORF">FF38_10184</name>
</gene>
<accession>A0A0L0CNY2</accession>
<dbReference type="EMBL" id="JRES01000125">
    <property type="protein sequence ID" value="KNC33981.1"/>
    <property type="molecule type" value="Genomic_DNA"/>
</dbReference>
<evidence type="ECO:0000313" key="1">
    <source>
        <dbReference type="EMBL" id="KNC33981.1"/>
    </source>
</evidence>
<reference evidence="1 2" key="1">
    <citation type="journal article" date="2015" name="Nat. Commun.">
        <title>Lucilia cuprina genome unlocks parasitic fly biology to underpin future interventions.</title>
        <authorList>
            <person name="Anstead C.A."/>
            <person name="Korhonen P.K."/>
            <person name="Young N.D."/>
            <person name="Hall R.S."/>
            <person name="Jex A.R."/>
            <person name="Murali S.C."/>
            <person name="Hughes D.S."/>
            <person name="Lee S.F."/>
            <person name="Perry T."/>
            <person name="Stroehlein A.J."/>
            <person name="Ansell B.R."/>
            <person name="Breugelmans B."/>
            <person name="Hofmann A."/>
            <person name="Qu J."/>
            <person name="Dugan S."/>
            <person name="Lee S.L."/>
            <person name="Chao H."/>
            <person name="Dinh H."/>
            <person name="Han Y."/>
            <person name="Doddapaneni H.V."/>
            <person name="Worley K.C."/>
            <person name="Muzny D.M."/>
            <person name="Ioannidis P."/>
            <person name="Waterhouse R.M."/>
            <person name="Zdobnov E.M."/>
            <person name="James P.J."/>
            <person name="Bagnall N.H."/>
            <person name="Kotze A.C."/>
            <person name="Gibbs R.A."/>
            <person name="Richards S."/>
            <person name="Batterham P."/>
            <person name="Gasser R.B."/>
        </authorList>
    </citation>
    <scope>NUCLEOTIDE SEQUENCE [LARGE SCALE GENOMIC DNA]</scope>
    <source>
        <strain evidence="1 2">LS</strain>
        <tissue evidence="1">Full body</tissue>
    </source>
</reference>
<keyword evidence="2" id="KW-1185">Reference proteome</keyword>
<proteinExistence type="predicted"/>
<protein>
    <submittedName>
        <fullName evidence="1">Uncharacterized protein</fullName>
    </submittedName>
</protein>
<name>A0A0L0CNY2_LUCCU</name>
<organism evidence="1 2">
    <name type="scientific">Lucilia cuprina</name>
    <name type="common">Green bottle fly</name>
    <name type="synonym">Australian sheep blowfly</name>
    <dbReference type="NCBI Taxonomy" id="7375"/>
    <lineage>
        <taxon>Eukaryota</taxon>
        <taxon>Metazoa</taxon>
        <taxon>Ecdysozoa</taxon>
        <taxon>Arthropoda</taxon>
        <taxon>Hexapoda</taxon>
        <taxon>Insecta</taxon>
        <taxon>Pterygota</taxon>
        <taxon>Neoptera</taxon>
        <taxon>Endopterygota</taxon>
        <taxon>Diptera</taxon>
        <taxon>Brachycera</taxon>
        <taxon>Muscomorpha</taxon>
        <taxon>Oestroidea</taxon>
        <taxon>Calliphoridae</taxon>
        <taxon>Luciliinae</taxon>
        <taxon>Lucilia</taxon>
    </lineage>
</organism>
<sequence length="178" mass="20106">MDSYFGLPVTSLGAIAKSIEPIPSSWLSTQVMFYISEVKQRGSNGHRLESSSTRAKCLYMDRLNPCTKIFNLRVRYFIPQEEPNISPLALAPGSLEDLHIIVLIPLKGLFTIVTGCQVRPKISGHIKKSYELKQPFFGYSALKMFVNYTLKKCTTYKKQVNKKQLFSSCFNLSALSII</sequence>
<comment type="caution">
    <text evidence="1">The sequence shown here is derived from an EMBL/GenBank/DDBJ whole genome shotgun (WGS) entry which is preliminary data.</text>
</comment>